<name>A0AAD7SQ07_9TELE</name>
<evidence type="ECO:0000256" key="6">
    <source>
        <dbReference type="ARBA" id="ARBA00040640"/>
    </source>
</evidence>
<dbReference type="CDD" id="cd11805">
    <property type="entry name" value="SH3_GRB2_like_C"/>
    <property type="match status" value="1"/>
</dbReference>
<dbReference type="PRINTS" id="PR00401">
    <property type="entry name" value="SH2DOMAIN"/>
</dbReference>
<feature type="domain" description="SH3" evidence="10">
    <location>
        <begin position="177"/>
        <end position="234"/>
    </location>
</feature>
<dbReference type="Pfam" id="PF00018">
    <property type="entry name" value="SH3_1"/>
    <property type="match status" value="2"/>
</dbReference>
<dbReference type="AlphaFoldDB" id="A0AAD7SQ07"/>
<dbReference type="Proteomes" id="UP001221898">
    <property type="component" value="Unassembled WGS sequence"/>
</dbReference>
<dbReference type="PRINTS" id="PR00452">
    <property type="entry name" value="SH3DOMAIN"/>
</dbReference>
<evidence type="ECO:0000256" key="2">
    <source>
        <dbReference type="ARBA" id="ARBA00022999"/>
    </source>
</evidence>
<dbReference type="SUPFAM" id="SSF50044">
    <property type="entry name" value="SH3-domain"/>
    <property type="match status" value="2"/>
</dbReference>
<keyword evidence="4" id="KW-0449">Lipoprotein</keyword>
<feature type="domain" description="SH2" evidence="9">
    <location>
        <begin position="58"/>
        <end position="159"/>
    </location>
</feature>
<sequence>MEATAKFDFTATAEDELSFRKDDVLKILGTNDDWFKAELHGHEGFVPRNYINVRFPSWYQENARRNMAEESLMPRELGAFLIRGSQSSPRDFSISVRHDSDVQHFKVMKDSKGQYYLWEERFSSLNKLVEFYKTNSVSKQRQIYLSDGEPPLGQVDKPNNSASVLHRPPDPVPHAQRPAMQVRALYDFIAEEADELAFSAGDVIEVLDRSDSSWWKGRLCGKTGLFPSNYITPL</sequence>
<keyword evidence="3" id="KW-0040">ANK repeat</keyword>
<evidence type="ECO:0000256" key="3">
    <source>
        <dbReference type="ARBA" id="ARBA00023043"/>
    </source>
</evidence>
<evidence type="ECO:0000313" key="12">
    <source>
        <dbReference type="Proteomes" id="UP001221898"/>
    </source>
</evidence>
<dbReference type="SMART" id="SM00326">
    <property type="entry name" value="SH3"/>
    <property type="match status" value="2"/>
</dbReference>
<dbReference type="InterPro" id="IPR036860">
    <property type="entry name" value="SH2_dom_sf"/>
</dbReference>
<evidence type="ECO:0000256" key="5">
    <source>
        <dbReference type="ARBA" id="ARBA00037432"/>
    </source>
</evidence>
<dbReference type="InterPro" id="IPR043539">
    <property type="entry name" value="Grb2-like"/>
</dbReference>
<dbReference type="InterPro" id="IPR036028">
    <property type="entry name" value="SH3-like_dom_sf"/>
</dbReference>
<evidence type="ECO:0000256" key="4">
    <source>
        <dbReference type="ARBA" id="ARBA00023288"/>
    </source>
</evidence>
<proteinExistence type="predicted"/>
<comment type="caution">
    <text evidence="11">The sequence shown here is derived from an EMBL/GenBank/DDBJ whole genome shotgun (WGS) entry which is preliminary data.</text>
</comment>
<keyword evidence="12" id="KW-1185">Reference proteome</keyword>
<dbReference type="InterPro" id="IPR000980">
    <property type="entry name" value="SH2"/>
</dbReference>
<evidence type="ECO:0000256" key="1">
    <source>
        <dbReference type="ARBA" id="ARBA00022443"/>
    </source>
</evidence>
<evidence type="ECO:0000259" key="10">
    <source>
        <dbReference type="PROSITE" id="PS50002"/>
    </source>
</evidence>
<accession>A0AAD7SQ07</accession>
<dbReference type="PANTHER" id="PTHR46037">
    <property type="entry name" value="PROTEIN ENHANCER OF SEVENLESS 2B"/>
    <property type="match status" value="1"/>
</dbReference>
<dbReference type="PRINTS" id="PR00499">
    <property type="entry name" value="P67PHOX"/>
</dbReference>
<feature type="domain" description="SH3" evidence="10">
    <location>
        <begin position="1"/>
        <end position="56"/>
    </location>
</feature>
<reference evidence="11" key="1">
    <citation type="journal article" date="2023" name="Science">
        <title>Genome structures resolve the early diversification of teleost fishes.</title>
        <authorList>
            <person name="Parey E."/>
            <person name="Louis A."/>
            <person name="Montfort J."/>
            <person name="Bouchez O."/>
            <person name="Roques C."/>
            <person name="Iampietro C."/>
            <person name="Lluch J."/>
            <person name="Castinel A."/>
            <person name="Donnadieu C."/>
            <person name="Desvignes T."/>
            <person name="Floi Bucao C."/>
            <person name="Jouanno E."/>
            <person name="Wen M."/>
            <person name="Mejri S."/>
            <person name="Dirks R."/>
            <person name="Jansen H."/>
            <person name="Henkel C."/>
            <person name="Chen W.J."/>
            <person name="Zahm M."/>
            <person name="Cabau C."/>
            <person name="Klopp C."/>
            <person name="Thompson A.W."/>
            <person name="Robinson-Rechavi M."/>
            <person name="Braasch I."/>
            <person name="Lecointre G."/>
            <person name="Bobe J."/>
            <person name="Postlethwait J.H."/>
            <person name="Berthelot C."/>
            <person name="Roest Crollius H."/>
            <person name="Guiguen Y."/>
        </authorList>
    </citation>
    <scope>NUCLEOTIDE SEQUENCE</scope>
    <source>
        <strain evidence="11">NC1722</strain>
    </source>
</reference>
<evidence type="ECO:0000259" key="9">
    <source>
        <dbReference type="PROSITE" id="PS50001"/>
    </source>
</evidence>
<evidence type="ECO:0000256" key="8">
    <source>
        <dbReference type="PROSITE-ProRule" id="PRU00192"/>
    </source>
</evidence>
<dbReference type="InterPro" id="IPR001452">
    <property type="entry name" value="SH3_domain"/>
</dbReference>
<gene>
    <name evidence="11" type="ORF">AAFF_G00295710</name>
</gene>
<dbReference type="PROSITE" id="PS50001">
    <property type="entry name" value="SH2"/>
    <property type="match status" value="1"/>
</dbReference>
<dbReference type="PROSITE" id="PS50002">
    <property type="entry name" value="SH3"/>
    <property type="match status" value="2"/>
</dbReference>
<keyword evidence="1 8" id="KW-0728">SH3 domain</keyword>
<dbReference type="EMBL" id="JAINUG010000042">
    <property type="protein sequence ID" value="KAJ8406655.1"/>
    <property type="molecule type" value="Genomic_DNA"/>
</dbReference>
<dbReference type="SMART" id="SM00252">
    <property type="entry name" value="SH2"/>
    <property type="match status" value="1"/>
</dbReference>
<dbReference type="Pfam" id="PF00017">
    <property type="entry name" value="SH2"/>
    <property type="match status" value="1"/>
</dbReference>
<evidence type="ECO:0000256" key="7">
    <source>
        <dbReference type="PROSITE-ProRule" id="PRU00191"/>
    </source>
</evidence>
<dbReference type="FunFam" id="2.30.30.40:FF:000072">
    <property type="entry name" value="Unconventional Myosin IB"/>
    <property type="match status" value="1"/>
</dbReference>
<evidence type="ECO:0000313" key="11">
    <source>
        <dbReference type="EMBL" id="KAJ8406655.1"/>
    </source>
</evidence>
<protein>
    <recommendedName>
        <fullName evidence="6">Osteoclast-stimulating factor 1</fullName>
    </recommendedName>
</protein>
<organism evidence="11 12">
    <name type="scientific">Aldrovandia affinis</name>
    <dbReference type="NCBI Taxonomy" id="143900"/>
    <lineage>
        <taxon>Eukaryota</taxon>
        <taxon>Metazoa</taxon>
        <taxon>Chordata</taxon>
        <taxon>Craniata</taxon>
        <taxon>Vertebrata</taxon>
        <taxon>Euteleostomi</taxon>
        <taxon>Actinopterygii</taxon>
        <taxon>Neopterygii</taxon>
        <taxon>Teleostei</taxon>
        <taxon>Notacanthiformes</taxon>
        <taxon>Halosauridae</taxon>
        <taxon>Aldrovandia</taxon>
    </lineage>
</organism>
<comment type="function">
    <text evidence="5">Induces bone resorption, acting probably through a signaling cascade which results in the secretion of factor(s) enhancing osteoclast formation and activity.</text>
</comment>
<keyword evidence="2 7" id="KW-0727">SH2 domain</keyword>
<dbReference type="Gene3D" id="2.30.30.40">
    <property type="entry name" value="SH3 Domains"/>
    <property type="match status" value="2"/>
</dbReference>
<dbReference type="SUPFAM" id="SSF55550">
    <property type="entry name" value="SH2 domain"/>
    <property type="match status" value="1"/>
</dbReference>
<dbReference type="Gene3D" id="3.30.505.10">
    <property type="entry name" value="SH2 domain"/>
    <property type="match status" value="1"/>
</dbReference>
<dbReference type="CDD" id="cd09941">
    <property type="entry name" value="SH2_Grb2_like"/>
    <property type="match status" value="1"/>
</dbReference>